<keyword evidence="2" id="KW-1185">Reference proteome</keyword>
<evidence type="ECO:0000313" key="2">
    <source>
        <dbReference type="Proteomes" id="UP000030655"/>
    </source>
</evidence>
<dbReference type="Proteomes" id="UP000030655">
    <property type="component" value="Unassembled WGS sequence"/>
</dbReference>
<gene>
    <name evidence="1" type="ORF">H312_03100</name>
</gene>
<sequence length="57" mass="6510">MKGYSELNNLGYVQQIVNHSSNFIDPVSGANTQVIESTWHAYKKDFRSRGIYSKCNI</sequence>
<protein>
    <submittedName>
        <fullName evidence="1">Uncharacterized protein</fullName>
    </submittedName>
</protein>
<reference evidence="2" key="1">
    <citation type="submission" date="2013-02" db="EMBL/GenBank/DDBJ databases">
        <authorList>
            <consortium name="The Broad Institute Genome Sequencing Platform"/>
            <person name="Cuomo C."/>
            <person name="Becnel J."/>
            <person name="Sanscrainte N."/>
            <person name="Walker B."/>
            <person name="Young S.K."/>
            <person name="Zeng Q."/>
            <person name="Gargeya S."/>
            <person name="Fitzgerald M."/>
            <person name="Haas B."/>
            <person name="Abouelleil A."/>
            <person name="Alvarado L."/>
            <person name="Arachchi H.M."/>
            <person name="Berlin A.M."/>
            <person name="Chapman S.B."/>
            <person name="Dewar J."/>
            <person name="Goldberg J."/>
            <person name="Griggs A."/>
            <person name="Gujja S."/>
            <person name="Hansen M."/>
            <person name="Howarth C."/>
            <person name="Imamovic A."/>
            <person name="Larimer J."/>
            <person name="McCowan C."/>
            <person name="Murphy C."/>
            <person name="Neiman D."/>
            <person name="Pearson M."/>
            <person name="Priest M."/>
            <person name="Roberts A."/>
            <person name="Saif S."/>
            <person name="Shea T."/>
            <person name="Sisk P."/>
            <person name="Sykes S."/>
            <person name="Wortman J."/>
            <person name="Nusbaum C."/>
            <person name="Birren B."/>
        </authorList>
    </citation>
    <scope>NUCLEOTIDE SEQUENCE [LARGE SCALE GENOMIC DNA]</scope>
    <source>
        <strain evidence="2">PRA339</strain>
    </source>
</reference>
<evidence type="ECO:0000313" key="1">
    <source>
        <dbReference type="EMBL" id="KCZ79513.1"/>
    </source>
</evidence>
<dbReference type="EMBL" id="KK365263">
    <property type="protein sequence ID" value="KCZ79513.1"/>
    <property type="molecule type" value="Genomic_DNA"/>
</dbReference>
<proteinExistence type="predicted"/>
<name>A0A059EWW6_9MICR</name>
<dbReference type="OrthoDB" id="6508542at2759"/>
<reference evidence="1 2" key="2">
    <citation type="submission" date="2014-03" db="EMBL/GenBank/DDBJ databases">
        <title>The Genome Sequence of Anncaliia algerae insect isolate PRA339.</title>
        <authorList>
            <consortium name="The Broad Institute Genome Sequencing Platform"/>
            <consortium name="The Broad Institute Genome Sequencing Center for Infectious Disease"/>
            <person name="Cuomo C."/>
            <person name="Becnel J."/>
            <person name="Sanscrainte N."/>
            <person name="Walker B."/>
            <person name="Young S.K."/>
            <person name="Zeng Q."/>
            <person name="Gargeya S."/>
            <person name="Fitzgerald M."/>
            <person name="Haas B."/>
            <person name="Abouelleil A."/>
            <person name="Alvarado L."/>
            <person name="Arachchi H.M."/>
            <person name="Berlin A.M."/>
            <person name="Chapman S.B."/>
            <person name="Dewar J."/>
            <person name="Goldberg J."/>
            <person name="Griggs A."/>
            <person name="Gujja S."/>
            <person name="Hansen M."/>
            <person name="Howarth C."/>
            <person name="Imamovic A."/>
            <person name="Larimer J."/>
            <person name="McCowan C."/>
            <person name="Murphy C."/>
            <person name="Neiman D."/>
            <person name="Pearson M."/>
            <person name="Priest M."/>
            <person name="Roberts A."/>
            <person name="Saif S."/>
            <person name="Shea T."/>
            <person name="Sisk P."/>
            <person name="Sykes S."/>
            <person name="Wortman J."/>
            <person name="Nusbaum C."/>
            <person name="Birren B."/>
        </authorList>
    </citation>
    <scope>NUCLEOTIDE SEQUENCE [LARGE SCALE GENOMIC DNA]</scope>
    <source>
        <strain evidence="1 2">PRA339</strain>
    </source>
</reference>
<accession>A0A059EWW6</accession>
<organism evidence="1 2">
    <name type="scientific">Anncaliia algerae PRA339</name>
    <dbReference type="NCBI Taxonomy" id="1288291"/>
    <lineage>
        <taxon>Eukaryota</taxon>
        <taxon>Fungi</taxon>
        <taxon>Fungi incertae sedis</taxon>
        <taxon>Microsporidia</taxon>
        <taxon>Tubulinosematoidea</taxon>
        <taxon>Tubulinosematidae</taxon>
        <taxon>Anncaliia</taxon>
    </lineage>
</organism>
<dbReference type="HOGENOM" id="CLU_2996132_0_0_1"/>
<dbReference type="VEuPathDB" id="MicrosporidiaDB:H312_03100"/>
<dbReference type="AlphaFoldDB" id="A0A059EWW6"/>